<dbReference type="PROSITE" id="PS00923">
    <property type="entry name" value="ASP_GLU_RACEMASE_1"/>
    <property type="match status" value="1"/>
</dbReference>
<reference evidence="8 9" key="1">
    <citation type="submission" date="2019-03" db="EMBL/GenBank/DDBJ databases">
        <title>Genomic Encyclopedia of Type Strains, Phase III (KMG-III): the genomes of soil and plant-associated and newly described type strains.</title>
        <authorList>
            <person name="Whitman W."/>
        </authorList>
    </citation>
    <scope>NUCLEOTIDE SEQUENCE [LARGE SCALE GENOMIC DNA]</scope>
    <source>
        <strain evidence="8 9">CECT 7378</strain>
    </source>
</reference>
<dbReference type="EC" id="5.1.1.3" evidence="2 7"/>
<dbReference type="InterPro" id="IPR001920">
    <property type="entry name" value="Asp/Glu_race"/>
</dbReference>
<feature type="binding site" evidence="7">
    <location>
        <begin position="75"/>
        <end position="76"/>
    </location>
    <ligand>
        <name>substrate</name>
    </ligand>
</feature>
<dbReference type="SUPFAM" id="SSF53681">
    <property type="entry name" value="Aspartate/glutamate racemase"/>
    <property type="match status" value="2"/>
</dbReference>
<feature type="active site" description="Proton donor/acceptor" evidence="7">
    <location>
        <position position="74"/>
    </location>
</feature>
<evidence type="ECO:0000256" key="6">
    <source>
        <dbReference type="ARBA" id="ARBA00023316"/>
    </source>
</evidence>
<dbReference type="Pfam" id="PF01177">
    <property type="entry name" value="Asp_Glu_race"/>
    <property type="match status" value="1"/>
</dbReference>
<keyword evidence="5 7" id="KW-0413">Isomerase</keyword>
<dbReference type="PANTHER" id="PTHR21198">
    <property type="entry name" value="GLUTAMATE RACEMASE"/>
    <property type="match status" value="1"/>
</dbReference>
<comment type="caution">
    <text evidence="8">The sequence shown here is derived from an EMBL/GenBank/DDBJ whole genome shotgun (WGS) entry which is preliminary data.</text>
</comment>
<dbReference type="InterPro" id="IPR033134">
    <property type="entry name" value="Asp/Glu_racemase_AS_2"/>
</dbReference>
<feature type="binding site" evidence="7">
    <location>
        <begin position="9"/>
        <end position="10"/>
    </location>
    <ligand>
        <name>substrate</name>
    </ligand>
</feature>
<feature type="binding site" evidence="7">
    <location>
        <begin position="41"/>
        <end position="42"/>
    </location>
    <ligand>
        <name>substrate</name>
    </ligand>
</feature>
<dbReference type="UniPathway" id="UPA00219"/>
<dbReference type="Proteomes" id="UP000294656">
    <property type="component" value="Unassembled WGS sequence"/>
</dbReference>
<comment type="catalytic activity">
    <reaction evidence="1 7">
        <text>L-glutamate = D-glutamate</text>
        <dbReference type="Rhea" id="RHEA:12813"/>
        <dbReference type="ChEBI" id="CHEBI:29985"/>
        <dbReference type="ChEBI" id="CHEBI:29986"/>
        <dbReference type="EC" id="5.1.1.3"/>
    </reaction>
</comment>
<organism evidence="8 9">
    <name type="scientific">Marinomonas balearica</name>
    <dbReference type="NCBI Taxonomy" id="491947"/>
    <lineage>
        <taxon>Bacteria</taxon>
        <taxon>Pseudomonadati</taxon>
        <taxon>Pseudomonadota</taxon>
        <taxon>Gammaproteobacteria</taxon>
        <taxon>Oceanospirillales</taxon>
        <taxon>Oceanospirillaceae</taxon>
        <taxon>Marinomonas</taxon>
    </lineage>
</organism>
<evidence type="ECO:0000256" key="1">
    <source>
        <dbReference type="ARBA" id="ARBA00001602"/>
    </source>
</evidence>
<keyword evidence="3 7" id="KW-0133">Cell shape</keyword>
<dbReference type="GO" id="GO:0009252">
    <property type="term" value="P:peptidoglycan biosynthetic process"/>
    <property type="evidence" value="ECO:0007669"/>
    <property type="project" value="UniProtKB-UniRule"/>
</dbReference>
<evidence type="ECO:0000256" key="4">
    <source>
        <dbReference type="ARBA" id="ARBA00022984"/>
    </source>
</evidence>
<feature type="binding site" evidence="7">
    <location>
        <begin position="186"/>
        <end position="187"/>
    </location>
    <ligand>
        <name>substrate</name>
    </ligand>
</feature>
<keyword evidence="9" id="KW-1185">Reference proteome</keyword>
<keyword evidence="4 7" id="KW-0573">Peptidoglycan synthesis</keyword>
<dbReference type="EMBL" id="SNXC01000013">
    <property type="protein sequence ID" value="TDO96888.1"/>
    <property type="molecule type" value="Genomic_DNA"/>
</dbReference>
<dbReference type="RefSeq" id="WP_133504382.1">
    <property type="nucleotide sequence ID" value="NZ_SNXC01000013.1"/>
</dbReference>
<protein>
    <recommendedName>
        <fullName evidence="2 7">Glutamate racemase</fullName>
        <ecNumber evidence="2 7">5.1.1.3</ecNumber>
    </recommendedName>
</protein>
<accession>A0A4R6M688</accession>
<dbReference type="InterPro" id="IPR004391">
    <property type="entry name" value="Glu_race"/>
</dbReference>
<dbReference type="GO" id="GO:0008881">
    <property type="term" value="F:glutamate racemase activity"/>
    <property type="evidence" value="ECO:0007669"/>
    <property type="project" value="UniProtKB-UniRule"/>
</dbReference>
<keyword evidence="6 7" id="KW-0961">Cell wall biogenesis/degradation</keyword>
<dbReference type="InterPro" id="IPR015942">
    <property type="entry name" value="Asp/Glu/hydantoin_racemase"/>
</dbReference>
<evidence type="ECO:0000256" key="2">
    <source>
        <dbReference type="ARBA" id="ARBA00013090"/>
    </source>
</evidence>
<sequence>MTINVAIIDSGAGGLSILNAIRNQMPQLNLYYYADSKYAPYGDKPSSFLQSRIRNIGVYLSSLETPIHAIVVACNTATVEAIDVLREVVSIPVIGVEPAVKPALIDPLVNRVSVLATPVTTQSERLQELLSLWKEDKHVDLIASDSLAQLIDNADLSSEGALSLEVARICDKVQMLRSDVLVLACTHYPLVKRMFEERLLGVAILEPSMGVTDQLLWRLHEVASANHISTGNPFGQKVDCGSKEECCWLREMPLGRVTLHSSGSETSLGSLRYWCEDKSAISGKTYLSFHDTAPF</sequence>
<dbReference type="AlphaFoldDB" id="A0A4R6M688"/>
<evidence type="ECO:0000256" key="3">
    <source>
        <dbReference type="ARBA" id="ARBA00022960"/>
    </source>
</evidence>
<dbReference type="NCBIfam" id="TIGR00067">
    <property type="entry name" value="glut_race"/>
    <property type="match status" value="1"/>
</dbReference>
<gene>
    <name evidence="7" type="primary">murI</name>
    <name evidence="8" type="ORF">DFP79_2657</name>
</gene>
<dbReference type="Gene3D" id="3.40.50.1860">
    <property type="match status" value="2"/>
</dbReference>
<evidence type="ECO:0000256" key="7">
    <source>
        <dbReference type="HAMAP-Rule" id="MF_00258"/>
    </source>
</evidence>
<feature type="active site" description="Proton donor/acceptor" evidence="7">
    <location>
        <position position="185"/>
    </location>
</feature>
<dbReference type="GO" id="GO:0071555">
    <property type="term" value="P:cell wall organization"/>
    <property type="evidence" value="ECO:0007669"/>
    <property type="project" value="UniProtKB-KW"/>
</dbReference>
<evidence type="ECO:0000256" key="5">
    <source>
        <dbReference type="ARBA" id="ARBA00023235"/>
    </source>
</evidence>
<proteinExistence type="inferred from homology"/>
<evidence type="ECO:0000313" key="8">
    <source>
        <dbReference type="EMBL" id="TDO96888.1"/>
    </source>
</evidence>
<dbReference type="GO" id="GO:0008360">
    <property type="term" value="P:regulation of cell shape"/>
    <property type="evidence" value="ECO:0007669"/>
    <property type="project" value="UniProtKB-KW"/>
</dbReference>
<dbReference type="PROSITE" id="PS00924">
    <property type="entry name" value="ASP_GLU_RACEMASE_2"/>
    <property type="match status" value="1"/>
</dbReference>
<dbReference type="InterPro" id="IPR018187">
    <property type="entry name" value="Asp/Glu_racemase_AS_1"/>
</dbReference>
<dbReference type="HAMAP" id="MF_00258">
    <property type="entry name" value="Glu_racemase"/>
    <property type="match status" value="1"/>
</dbReference>
<dbReference type="OrthoDB" id="9801055at2"/>
<comment type="similarity">
    <text evidence="7">Belongs to the aspartate/glutamate racemases family.</text>
</comment>
<name>A0A4R6M688_9GAMM</name>
<evidence type="ECO:0000313" key="9">
    <source>
        <dbReference type="Proteomes" id="UP000294656"/>
    </source>
</evidence>
<comment type="function">
    <text evidence="7">Provides the (R)-glutamate required for cell wall biosynthesis.</text>
</comment>
<comment type="pathway">
    <text evidence="7">Cell wall biogenesis; peptidoglycan biosynthesis.</text>
</comment>
<dbReference type="PANTHER" id="PTHR21198:SF3">
    <property type="entry name" value="GLUTAMATE RACEMASE"/>
    <property type="match status" value="1"/>
</dbReference>